<keyword evidence="2" id="KW-1133">Transmembrane helix</keyword>
<keyword evidence="2" id="KW-0812">Transmembrane</keyword>
<feature type="domain" description="Csf1 N-terminal" evidence="3">
    <location>
        <begin position="33"/>
        <end position="873"/>
    </location>
</feature>
<dbReference type="InterPro" id="IPR056779">
    <property type="entry name" value="Csf1_C"/>
</dbReference>
<evidence type="ECO:0000259" key="3">
    <source>
        <dbReference type="Pfam" id="PF21678"/>
    </source>
</evidence>
<proteinExistence type="predicted"/>
<feature type="compositionally biased region" description="Basic and acidic residues" evidence="1">
    <location>
        <begin position="126"/>
        <end position="136"/>
    </location>
</feature>
<accession>W6QCN6</accession>
<dbReference type="EMBL" id="HG792017">
    <property type="protein sequence ID" value="CDM34463.1"/>
    <property type="molecule type" value="Genomic_DNA"/>
</dbReference>
<dbReference type="OrthoDB" id="10051416at2759"/>
<feature type="transmembrane region" description="Helical" evidence="2">
    <location>
        <begin position="20"/>
        <end position="40"/>
    </location>
</feature>
<dbReference type="PANTHER" id="PTHR32085">
    <property type="entry name" value="PROTEIN CSF1"/>
    <property type="match status" value="1"/>
</dbReference>
<feature type="compositionally biased region" description="Polar residues" evidence="1">
    <location>
        <begin position="1252"/>
        <end position="1261"/>
    </location>
</feature>
<reference evidence="5" key="1">
    <citation type="journal article" date="2014" name="Nat. Commun.">
        <title>Multiple recent horizontal transfers of a large genomic region in cheese making fungi.</title>
        <authorList>
            <person name="Cheeseman K."/>
            <person name="Ropars J."/>
            <person name="Renault P."/>
            <person name="Dupont J."/>
            <person name="Gouzy J."/>
            <person name="Branca A."/>
            <person name="Abraham A.L."/>
            <person name="Ceppi M."/>
            <person name="Conseiller E."/>
            <person name="Debuchy R."/>
            <person name="Malagnac F."/>
            <person name="Goarin A."/>
            <person name="Silar P."/>
            <person name="Lacoste S."/>
            <person name="Sallet E."/>
            <person name="Bensimon A."/>
            <person name="Giraud T."/>
            <person name="Brygoo Y."/>
        </authorList>
    </citation>
    <scope>NUCLEOTIDE SEQUENCE [LARGE SCALE GENOMIC DNA]</scope>
    <source>
        <strain evidence="5">FM164</strain>
    </source>
</reference>
<protein>
    <submittedName>
        <fullName evidence="5">Genomic scaffold, ProqFM164S03</fullName>
    </submittedName>
</protein>
<dbReference type="GO" id="GO:0006113">
    <property type="term" value="P:fermentation"/>
    <property type="evidence" value="ECO:0007669"/>
    <property type="project" value="InterPro"/>
</dbReference>
<feature type="compositionally biased region" description="Polar residues" evidence="1">
    <location>
        <begin position="227"/>
        <end position="247"/>
    </location>
</feature>
<feature type="compositionally biased region" description="Polar residues" evidence="1">
    <location>
        <begin position="189"/>
        <end position="198"/>
    </location>
</feature>
<feature type="compositionally biased region" description="Basic and acidic residues" evidence="1">
    <location>
        <begin position="214"/>
        <end position="224"/>
    </location>
</feature>
<dbReference type="InterPro" id="IPR048636">
    <property type="entry name" value="Csf1_N"/>
</dbReference>
<evidence type="ECO:0000313" key="5">
    <source>
        <dbReference type="EMBL" id="CDM34463.1"/>
    </source>
</evidence>
<dbReference type="GO" id="GO:0016020">
    <property type="term" value="C:membrane"/>
    <property type="evidence" value="ECO:0007669"/>
    <property type="project" value="InterPro"/>
</dbReference>
<dbReference type="Pfam" id="PF25038">
    <property type="entry name" value="Csf1_C"/>
    <property type="match status" value="1"/>
</dbReference>
<evidence type="ECO:0000259" key="4">
    <source>
        <dbReference type="Pfam" id="PF25038"/>
    </source>
</evidence>
<keyword evidence="6" id="KW-1185">Reference proteome</keyword>
<dbReference type="Pfam" id="PF21678">
    <property type="entry name" value="Csf1_N"/>
    <property type="match status" value="2"/>
</dbReference>
<keyword evidence="2" id="KW-0472">Membrane</keyword>
<dbReference type="Proteomes" id="UP000030686">
    <property type="component" value="Unassembled WGS sequence"/>
</dbReference>
<sequence>MGSTSLTSTFLTPDPSFNWFFLLELIVSCILALFFLLYFNRLFANLISYAIRSYTWHYYRAYVDINALQVSLLGGRIFFKGIRYHGVNETIFIHGGFITWRYWTRTVERNDLAGIRRKTGLAHHTSREEACPRDATDDNLGEQGGMGKTTDLPCRITINTYGLEWFIYNRTPAYDSILTGFGYSSKNVDLDGDNSNPPGSRGAAENGNESNAFDFKDTPGHRPTIEPLSQRSTSERSGVASQKTTIRGSELSDPVSNMLQLLPMKLDCQKGAIVIGNEHTRSVLTTTFDTGMGTIDASNSGPLDLYRQIFSFQVKNAVVQMRPNPDFKQNQSATAKDLGAQQEKDHASKKRPQNIFNYQFQRRRVWHSIRDLVPYFQTSVESFHDDGRHANSMPRSQAEFPEVRWTGLSRYLDEDSGDDHEKWNSVEYARFSTIVDSPMLNIAYFWDVPGRVIIQPPSAAQSQSMDSNINYAPSPEWGMDLKIHGGTINYGPWADRERVGLQNVFFPNFYRNAEPTEKLAPGALRQSTAFRLRIEINRELTLRIPTREPSKDWQWKGRADAVGGASRTKKPNEQKTTRAKEGEKGYLGPEIRPFGWLSLCVGADSTINYTMDMVGSSTGFSNGLSIDLRESRLSSSINHGLLWQCPRQQITCDLSNPLSWNGLRPWKFTAENHDLQLFLLRDHIFLLTDLVSDWASGPPSDYYSFVPFIYNLDLNFSDFQLYINVNDRNIISNPSDLEDNRFLVIKGKRLAANAMIPLDKYQPEQNAIDFRVNLEDGGVDYTTPLWDTLHEFLPQKSMATLENLFIDGSYNYFQSTSPELTDTLMLNVDGTLPRLYLFGFLVESFMTIRENYFGEEMHFRTLEEYQELVYADEPPSNPTGTNPNRKSNDMDVLVRVTVDSPRALLPVNIYDHSKCMGLSAASLEANLRFTNYYMDLQFSITPVKIDLETTELDGPSTISSTQLFIDGVSVYGHRLFGLPPLEPTYVCNWDFDVGRIVGECSTEFLACLASSLKSFDFSFDNEENALPMLFPELLFDVTFLRAKVDSIHISVLLDQTAVILSTQPLNVNFNDWANTKFSKRMSLLVPDISIAAVDRQSVSQCNPSAGEKMLSPIGLFQLTIGVKLALRKSDIAESRRLQQEHIRTHDQRTHRAQWLLFDWEETGPASTIPSDDDVFPPTMAIPSMPEPIHDRIGSVDAPSYQGASGPRTTRSAKSFFVQSEASSMKSVRIHTVNSPRAASKSISKSRPFLPTRGSSASVSKANRSRDGPNYGPRVGASSHSTTRDTNPWIMPQFSYYKLHLDTSELPLPFVDEDDTMSEDSSMNQKSVFLTFDDDQTKYINLACNLPLGIRGFCTPEFLLSLATLLDGLEPKHPTRIIDSLQKDVISSIVGYDNAMSKPRISTAVSLYVPSIQLRLVDLSAAPNNNQVEFRDEYSLDIRRLHTEFRRKVQRQKGDLLEGLKQGVTVHAAADYVSISIEGRRADSFHEKAVFNSHMEDMNFWLVTSPNIRSNLQMRTFNTMTSAKSVERLAFLVRRATTMFDSVASSFQQILTSSEKRLQYLLYSLTQSATDIPDPIFLARISYVLRVASTHLRQHDSWKIISRIRKIYESLSAHQKRELEQKCLCENFPLPANAKKAVLSGFDRWRAWDLAHVAKSYVMRRVWPHAAERQTSEPSMFISSTIQTFQFSMDPGPKESDLVIGNLSTVASFAPHAPEGEGGSKQLITLQSYCGSTALRLRWEILDLAEGVIKVMSNITLASSPGHVPIDKVQEKTPIELQIMFGTDFGSITLDCVNVKLALIAKALRGSIVHKALGAKEPEDLAVLFSAEGCSSELQSQSTTLMLSRIADPYVYLSLASEEDDNECRHDWKIAGSCRKLRYDMKEDPVSLAHTADRLIADEVRYIRQLMDSVKVPNPETGQSLASNKPTRDTFHVAMFLEDYRLTFTLLPSLSYLLSGEVARMTVMPTEASKIEIDFDVKKNSHMFVSGESHRFNVLSILEIPPVNGRILANLLPDRKEVEIDITIELIRLEASAVRSLLAVLTGPDVSHLVCDIKQNLDVLQLHLKDVLSLQKVSPKPKPASDSQEILYKSRLTMAGFEIHAIAPGLKGKDYSAEMIFSLGMMRMRLQNGLDRGYAMEHPEFNIDAPQIIFELRKQQKASSQSYGGFSAGVKLQGTSAIRQNGEITRAYHFTSDRFDVELSAETAALVVDIAVYTQERIKTLDLSHEVKRLRRLRHGGHIDTKDGATAAPEIHVNDDSSPETFLNALYSLQFRAIQIAWNMTTVHRKSGRQPENLVFSIQQVELSNKKKNAAKLRIENMQLQMVPFGADREKRSLNSALMPELVFNVAYASKGKEVCLAFQAAGKSLDIRATSEFIIPASMIQDSMSTASEALREGKAVWATKADSPENTNTNKDRSLFGNRRLRSLLVDVDFAGAIVTLQGKLGHDHQTLLAATWKGSRLSDAKYGQYVQGDVATTATLRAPGVALKVQFEDNGTDDPALNAELKVDPSTNTLYPTLVPLVKQMTATVKEIMGNQQGQPRKPSAAAKFQTQKPMQEKPFDAADPTSILGRCKVNVGLLFYKQEFSLSCQPIARVAATARFESVYVTVNTVLSEDHGRFLALSLAFNSLEASVKHVYSNESTASFEVKSMVLSLMNSKHLGRMNGMSAILRVSPMKVAVNAKQVQDSLLFKEIWLPSDNETTSSENVQPGPSETQSYIVQRYQQVASASAFPWTTTIAIEKVEIQLDLGSTLGKAQFAIIDLWVSTSKTSDSEQNMCINFGSVAIESKGRMSGIVELRTLRIHTSIEWPESCEAGHTPLIQATIAFQHLQAKVSFDYQPFLVAQIAMFNFLMYNVRNTSGAQSQRLFSILEGDKLQLFCTSLTASQTLALFQAWQRLIQDVQAAYKASLREVERYLRRKSSVLTERLDVSAKNQAKKDHDKPEKAPISLHTGVVVKIRHVNLGAFPSSFFDNQIFKVEAHDAEARFSVSLEANKIHSALGLTLGQLRVALSGITRPTSAQLDELSVDEISERAAVSRGGTILKVPRLVASMETWQAPGSHQIDYIFRSTFEGKVDVGWNYSRISFIRDMWETHSRALASRLGKPLPPSAVRITSSGEGSGTSPEQQEKITAVVNVPQSRYTYTALEPPIIETPQLRDMGEATPPLEWIGLQRDKLPNVTHQIIIVTLLEIAKEVEDAYGKILGS</sequence>
<name>W6QCN6_PENRF</name>
<evidence type="ECO:0000256" key="1">
    <source>
        <dbReference type="SAM" id="MobiDB-lite"/>
    </source>
</evidence>
<evidence type="ECO:0000313" key="6">
    <source>
        <dbReference type="Proteomes" id="UP000030686"/>
    </source>
</evidence>
<feature type="domain" description="Csf1 C-terminal region" evidence="4">
    <location>
        <begin position="2477"/>
        <end position="3201"/>
    </location>
</feature>
<feature type="region of interest" description="Disordered" evidence="1">
    <location>
        <begin position="324"/>
        <end position="350"/>
    </location>
</feature>
<feature type="domain" description="Csf1 N-terminal" evidence="3">
    <location>
        <begin position="884"/>
        <end position="1189"/>
    </location>
</feature>
<gene>
    <name evidence="5" type="ORF">PROQFM164_S03g001187</name>
</gene>
<evidence type="ECO:0000256" key="2">
    <source>
        <dbReference type="SAM" id="Phobius"/>
    </source>
</evidence>
<dbReference type="PANTHER" id="PTHR32085:SF3">
    <property type="entry name" value="PROTEIN CSF1"/>
    <property type="match status" value="1"/>
</dbReference>
<feature type="compositionally biased region" description="Basic and acidic residues" evidence="1">
    <location>
        <begin position="570"/>
        <end position="581"/>
    </location>
</feature>
<feature type="region of interest" description="Disordered" evidence="1">
    <location>
        <begin position="1227"/>
        <end position="1283"/>
    </location>
</feature>
<dbReference type="InterPro" id="IPR029636">
    <property type="entry name" value="Csf1"/>
</dbReference>
<feature type="region of interest" description="Disordered" evidence="1">
    <location>
        <begin position="189"/>
        <end position="251"/>
    </location>
</feature>
<feature type="region of interest" description="Disordered" evidence="1">
    <location>
        <begin position="126"/>
        <end position="146"/>
    </location>
</feature>
<dbReference type="OMA" id="YGLEWFI"/>
<feature type="region of interest" description="Disordered" evidence="1">
    <location>
        <begin position="553"/>
        <end position="581"/>
    </location>
</feature>
<dbReference type="STRING" id="1365484.W6QCN6"/>
<organism evidence="5 6">
    <name type="scientific">Penicillium roqueforti (strain FM164)</name>
    <dbReference type="NCBI Taxonomy" id="1365484"/>
    <lineage>
        <taxon>Eukaryota</taxon>
        <taxon>Fungi</taxon>
        <taxon>Dikarya</taxon>
        <taxon>Ascomycota</taxon>
        <taxon>Pezizomycotina</taxon>
        <taxon>Eurotiomycetes</taxon>
        <taxon>Eurotiomycetidae</taxon>
        <taxon>Eurotiales</taxon>
        <taxon>Aspergillaceae</taxon>
        <taxon>Penicillium</taxon>
    </lineage>
</organism>
<feature type="compositionally biased region" description="Polar residues" evidence="1">
    <location>
        <begin position="1227"/>
        <end position="1244"/>
    </location>
</feature>